<evidence type="ECO:0000313" key="3">
    <source>
        <dbReference type="Proteomes" id="UP001303373"/>
    </source>
</evidence>
<keyword evidence="3" id="KW-1185">Reference proteome</keyword>
<dbReference type="EMBL" id="CP138583">
    <property type="protein sequence ID" value="WPH00395.1"/>
    <property type="molecule type" value="Genomic_DNA"/>
</dbReference>
<reference evidence="2 3" key="1">
    <citation type="submission" date="2023-11" db="EMBL/GenBank/DDBJ databases">
        <title>An acidophilic fungus is an integral part of prey digestion in a carnivorous sundew plant.</title>
        <authorList>
            <person name="Tsai I.J."/>
        </authorList>
    </citation>
    <scope>NUCLEOTIDE SEQUENCE [LARGE SCALE GENOMIC DNA]</scope>
    <source>
        <strain evidence="2">169a</strain>
    </source>
</reference>
<feature type="region of interest" description="Disordered" evidence="1">
    <location>
        <begin position="213"/>
        <end position="238"/>
    </location>
</feature>
<organism evidence="2 3">
    <name type="scientific">Acrodontium crateriforme</name>
    <dbReference type="NCBI Taxonomy" id="150365"/>
    <lineage>
        <taxon>Eukaryota</taxon>
        <taxon>Fungi</taxon>
        <taxon>Dikarya</taxon>
        <taxon>Ascomycota</taxon>
        <taxon>Pezizomycotina</taxon>
        <taxon>Dothideomycetes</taxon>
        <taxon>Dothideomycetidae</taxon>
        <taxon>Mycosphaerellales</taxon>
        <taxon>Teratosphaeriaceae</taxon>
        <taxon>Acrodontium</taxon>
    </lineage>
</organism>
<proteinExistence type="predicted"/>
<protein>
    <submittedName>
        <fullName evidence="2">Uncharacterized protein</fullName>
    </submittedName>
</protein>
<dbReference type="Proteomes" id="UP001303373">
    <property type="component" value="Chromosome 4"/>
</dbReference>
<evidence type="ECO:0000313" key="2">
    <source>
        <dbReference type="EMBL" id="WPH00395.1"/>
    </source>
</evidence>
<name>A0AAQ3M3X9_9PEZI</name>
<evidence type="ECO:0000256" key="1">
    <source>
        <dbReference type="SAM" id="MobiDB-lite"/>
    </source>
</evidence>
<gene>
    <name evidence="2" type="ORF">R9X50_00322200</name>
</gene>
<feature type="region of interest" description="Disordered" evidence="1">
    <location>
        <begin position="264"/>
        <end position="291"/>
    </location>
</feature>
<sequence>MEDPTISPPASVPPTAGYSKRRNSVVMALAQFSFGDSRDRDSVSPTYVLGKRKSWAGALNEVRTDARDWAVVPYRRALKTKKSCKELTPDAAPFGSVGSMAATEIPRDSVVGPANLHQPSASSKGKGKACEVVAKFNALGDSCQKVWSPDIGKRSRSGTFPTLDPALTPFLDHADAIPEFRRELLGGTLGLDYQLQGWEREVFSRHTLENEIRRQSKISQGQELGNEPKNSAISTGNSTSMARLTSKASYTYEAPCYASIMREAYDPEPRQRRSKTQSSGTQSLDGRIVTHESRIRSEMLAAEYRRLFEPPVNNTNVPRPSADGKNRISEAGPADEENNEAQPGDGKLLVAKEFRDEHNPTPAEIQERLAGPSQATETDQISEPLNKGPEPSQKEHQLERRMQVPELEHNGSLEVASSDAVPEGPPQNKNFGSRIAHKLSFLISDLCPSLPGQDDQDDGIVVDVHGRSHRVKLSNFMKQVSYRWKIWRRSAPKNQSERFISEEPPRLRVYELQCEQSELQESCEATWSSLSGMKWVRDIHEEENHSN</sequence>
<feature type="region of interest" description="Disordered" evidence="1">
    <location>
        <begin position="310"/>
        <end position="345"/>
    </location>
</feature>
<feature type="compositionally biased region" description="Polar residues" evidence="1">
    <location>
        <begin position="217"/>
        <end position="238"/>
    </location>
</feature>
<dbReference type="AlphaFoldDB" id="A0AAQ3M3X9"/>
<accession>A0AAQ3M3X9</accession>
<feature type="region of interest" description="Disordered" evidence="1">
    <location>
        <begin position="363"/>
        <end position="399"/>
    </location>
</feature>
<feature type="compositionally biased region" description="Polar residues" evidence="1">
    <location>
        <begin position="373"/>
        <end position="383"/>
    </location>
</feature>